<evidence type="ECO:0000313" key="1">
    <source>
        <dbReference type="EMBL" id="GAJ14527.1"/>
    </source>
</evidence>
<gene>
    <name evidence="1" type="ORF">S12H4_44304</name>
</gene>
<accession>X1VBQ7</accession>
<comment type="caution">
    <text evidence="1">The sequence shown here is derived from an EMBL/GenBank/DDBJ whole genome shotgun (WGS) entry which is preliminary data.</text>
</comment>
<name>X1VBQ7_9ZZZZ</name>
<feature type="non-terminal residue" evidence="1">
    <location>
        <position position="1"/>
    </location>
</feature>
<dbReference type="AlphaFoldDB" id="X1VBQ7"/>
<organism evidence="1">
    <name type="scientific">marine sediment metagenome</name>
    <dbReference type="NCBI Taxonomy" id="412755"/>
    <lineage>
        <taxon>unclassified sequences</taxon>
        <taxon>metagenomes</taxon>
        <taxon>ecological metagenomes</taxon>
    </lineage>
</organism>
<reference evidence="1" key="1">
    <citation type="journal article" date="2014" name="Front. Microbiol.">
        <title>High frequency of phylogenetically diverse reductive dehalogenase-homologous genes in deep subseafloor sedimentary metagenomes.</title>
        <authorList>
            <person name="Kawai M."/>
            <person name="Futagami T."/>
            <person name="Toyoda A."/>
            <person name="Takaki Y."/>
            <person name="Nishi S."/>
            <person name="Hori S."/>
            <person name="Arai W."/>
            <person name="Tsubouchi T."/>
            <person name="Morono Y."/>
            <person name="Uchiyama I."/>
            <person name="Ito T."/>
            <person name="Fujiyama A."/>
            <person name="Inagaki F."/>
            <person name="Takami H."/>
        </authorList>
    </citation>
    <scope>NUCLEOTIDE SEQUENCE</scope>
    <source>
        <strain evidence="1">Expedition CK06-06</strain>
    </source>
</reference>
<protein>
    <submittedName>
        <fullName evidence="1">Uncharacterized protein</fullName>
    </submittedName>
</protein>
<sequence length="55" mass="5938">SARIDAITSLGNIPGQFSRDVRMQQSQKRQNALMQTLLSSAFANLGYSDGSFTTG</sequence>
<proteinExistence type="predicted"/>
<dbReference type="EMBL" id="BARW01027286">
    <property type="protein sequence ID" value="GAJ14527.1"/>
    <property type="molecule type" value="Genomic_DNA"/>
</dbReference>